<feature type="binding site" evidence="7">
    <location>
        <position position="11"/>
    </location>
    <ligand>
        <name>S-adenosyl-L-methionine</name>
        <dbReference type="ChEBI" id="CHEBI:59789"/>
    </ligand>
</feature>
<evidence type="ECO:0000256" key="3">
    <source>
        <dbReference type="ARBA" id="ARBA00022603"/>
    </source>
</evidence>
<dbReference type="InterPro" id="IPR023095">
    <property type="entry name" value="Ade_MeTrfase_dom_2"/>
</dbReference>
<dbReference type="GO" id="GO:0043565">
    <property type="term" value="F:sequence-specific DNA binding"/>
    <property type="evidence" value="ECO:0007669"/>
    <property type="project" value="TreeGrafter"/>
</dbReference>
<evidence type="ECO:0000256" key="7">
    <source>
        <dbReference type="PIRSR" id="PIRSR000398-1"/>
    </source>
</evidence>
<dbReference type="GO" id="GO:0009307">
    <property type="term" value="P:DNA restriction-modification system"/>
    <property type="evidence" value="ECO:0007669"/>
    <property type="project" value="InterPro"/>
</dbReference>
<dbReference type="PIRSF" id="PIRSF000398">
    <property type="entry name" value="M_m6A_EcoRV"/>
    <property type="match status" value="1"/>
</dbReference>
<accession>A0A8H9K5T8</accession>
<feature type="binding site" evidence="7">
    <location>
        <position position="181"/>
    </location>
    <ligand>
        <name>S-adenosyl-L-methionine</name>
        <dbReference type="ChEBI" id="CHEBI:59789"/>
    </ligand>
</feature>
<feature type="binding site" evidence="7">
    <location>
        <position position="54"/>
    </location>
    <ligand>
        <name>S-adenosyl-L-methionine</name>
        <dbReference type="ChEBI" id="CHEBI:59789"/>
    </ligand>
</feature>
<dbReference type="PROSITE" id="PS00092">
    <property type="entry name" value="N6_MTASE"/>
    <property type="match status" value="1"/>
</dbReference>
<dbReference type="EC" id="2.1.1.72" evidence="2 8"/>
<evidence type="ECO:0000256" key="1">
    <source>
        <dbReference type="ARBA" id="ARBA00006594"/>
    </source>
</evidence>
<dbReference type="SUPFAM" id="SSF53335">
    <property type="entry name" value="S-adenosyl-L-methionine-dependent methyltransferases"/>
    <property type="match status" value="1"/>
</dbReference>
<evidence type="ECO:0000256" key="2">
    <source>
        <dbReference type="ARBA" id="ARBA00011900"/>
    </source>
</evidence>
<evidence type="ECO:0000256" key="5">
    <source>
        <dbReference type="ARBA" id="ARBA00022691"/>
    </source>
</evidence>
<reference evidence="9" key="1">
    <citation type="journal article" date="2018" name="Genome Biol.">
        <title>SKESA: strategic k-mer extension for scrupulous assemblies.</title>
        <authorList>
            <person name="Souvorov A."/>
            <person name="Agarwala R."/>
            <person name="Lipman D.J."/>
        </authorList>
    </citation>
    <scope>NUCLEOTIDE SEQUENCE</scope>
    <source>
        <strain evidence="9">BCW_3452</strain>
    </source>
</reference>
<keyword evidence="4 8" id="KW-0808">Transferase</keyword>
<dbReference type="InterPro" id="IPR012327">
    <property type="entry name" value="MeTrfase_D12"/>
</dbReference>
<evidence type="ECO:0000256" key="4">
    <source>
        <dbReference type="ARBA" id="ARBA00022679"/>
    </source>
</evidence>
<organism evidence="9">
    <name type="scientific">Vibrio vulnificus</name>
    <dbReference type="NCBI Taxonomy" id="672"/>
    <lineage>
        <taxon>Bacteria</taxon>
        <taxon>Pseudomonadati</taxon>
        <taxon>Pseudomonadota</taxon>
        <taxon>Gammaproteobacteria</taxon>
        <taxon>Vibrionales</taxon>
        <taxon>Vibrionaceae</taxon>
        <taxon>Vibrio</taxon>
    </lineage>
</organism>
<dbReference type="PANTHER" id="PTHR30481:SF3">
    <property type="entry name" value="DNA ADENINE METHYLASE"/>
    <property type="match status" value="1"/>
</dbReference>
<reference evidence="9" key="2">
    <citation type="submission" date="2019-01" db="EMBL/GenBank/DDBJ databases">
        <authorList>
            <consortium name="NCBI Pathogen Detection Project"/>
        </authorList>
    </citation>
    <scope>NUCLEOTIDE SEQUENCE</scope>
    <source>
        <strain evidence="9">BCW_3452</strain>
    </source>
</reference>
<comment type="similarity">
    <text evidence="1 8">Belongs to the N(4)/N(6)-methyltransferase family.</text>
</comment>
<evidence type="ECO:0000256" key="6">
    <source>
        <dbReference type="ARBA" id="ARBA00047942"/>
    </source>
</evidence>
<dbReference type="InterPro" id="IPR002052">
    <property type="entry name" value="DNA_methylase_N6_adenine_CS"/>
</dbReference>
<dbReference type="Gene3D" id="3.40.50.150">
    <property type="entry name" value="Vaccinia Virus protein VP39"/>
    <property type="match status" value="1"/>
</dbReference>
<protein>
    <recommendedName>
        <fullName evidence="2 8">Site-specific DNA-methyltransferase (adenine-specific)</fullName>
        <ecNumber evidence="2 8">2.1.1.72</ecNumber>
    </recommendedName>
</protein>
<keyword evidence="5 8" id="KW-0949">S-adenosyl-L-methionine</keyword>
<proteinExistence type="inferred from homology"/>
<comment type="caution">
    <text evidence="9">The sequence shown here is derived from an EMBL/GenBank/DDBJ whole genome shotgun (WGS) entry which is preliminary data.</text>
</comment>
<name>A0A8H9K5T8_VIBVL</name>
<dbReference type="PANTHER" id="PTHR30481">
    <property type="entry name" value="DNA ADENINE METHYLASE"/>
    <property type="match status" value="1"/>
</dbReference>
<evidence type="ECO:0000256" key="8">
    <source>
        <dbReference type="RuleBase" id="RU361257"/>
    </source>
</evidence>
<dbReference type="GO" id="GO:1904047">
    <property type="term" value="F:S-adenosyl-L-methionine binding"/>
    <property type="evidence" value="ECO:0007669"/>
    <property type="project" value="TreeGrafter"/>
</dbReference>
<comment type="catalytic activity">
    <reaction evidence="6 8">
        <text>a 2'-deoxyadenosine in DNA + S-adenosyl-L-methionine = an N(6)-methyl-2'-deoxyadenosine in DNA + S-adenosyl-L-homocysteine + H(+)</text>
        <dbReference type="Rhea" id="RHEA:15197"/>
        <dbReference type="Rhea" id="RHEA-COMP:12418"/>
        <dbReference type="Rhea" id="RHEA-COMP:12419"/>
        <dbReference type="ChEBI" id="CHEBI:15378"/>
        <dbReference type="ChEBI" id="CHEBI:57856"/>
        <dbReference type="ChEBI" id="CHEBI:59789"/>
        <dbReference type="ChEBI" id="CHEBI:90615"/>
        <dbReference type="ChEBI" id="CHEBI:90616"/>
        <dbReference type="EC" id="2.1.1.72"/>
    </reaction>
</comment>
<sequence>MGAPLKWAGGKSQVLTKIEKHSPLKLKAKRLIEPFVGSGVVFANFEFDEYLLGDSNPDLIAFYKALKENSTNFIRDAEDLFCPSNNTKENYLSVRLRFNQSSCDYERALLFLWMNRHGFQGLCRYSNKSGFNVPFGYYKKPYFPKEEMIHFANKLQRAELITGSFEECINQANEFDVVYSDPPYFPLSKTSNFTEYSGTSFTTSDQIRLAEYALEATSRGALCIISNHKTNESLEVYSKASRIQGIRVSRQINCKSAKRKTAPELLAIYDKH</sequence>
<dbReference type="EMBL" id="DACRBY010000001">
    <property type="protein sequence ID" value="HAS8538373.1"/>
    <property type="molecule type" value="Genomic_DNA"/>
</dbReference>
<dbReference type="GO" id="GO:0009007">
    <property type="term" value="F:site-specific DNA-methyltransferase (adenine-specific) activity"/>
    <property type="evidence" value="ECO:0007669"/>
    <property type="project" value="UniProtKB-UniRule"/>
</dbReference>
<gene>
    <name evidence="9" type="ORF">I7730_00980</name>
</gene>
<dbReference type="PRINTS" id="PR00505">
    <property type="entry name" value="D12N6MTFRASE"/>
</dbReference>
<dbReference type="Pfam" id="PF02086">
    <property type="entry name" value="MethyltransfD12"/>
    <property type="match status" value="1"/>
</dbReference>
<feature type="binding site" evidence="7">
    <location>
        <position position="7"/>
    </location>
    <ligand>
        <name>S-adenosyl-L-methionine</name>
        <dbReference type="ChEBI" id="CHEBI:59789"/>
    </ligand>
</feature>
<dbReference type="GO" id="GO:0006298">
    <property type="term" value="P:mismatch repair"/>
    <property type="evidence" value="ECO:0007669"/>
    <property type="project" value="TreeGrafter"/>
</dbReference>
<dbReference type="AlphaFoldDB" id="A0A8H9K5T8"/>
<dbReference type="NCBIfam" id="TIGR00571">
    <property type="entry name" value="dam"/>
    <property type="match status" value="1"/>
</dbReference>
<dbReference type="GO" id="GO:0032259">
    <property type="term" value="P:methylation"/>
    <property type="evidence" value="ECO:0007669"/>
    <property type="project" value="UniProtKB-KW"/>
</dbReference>
<dbReference type="InterPro" id="IPR029063">
    <property type="entry name" value="SAM-dependent_MTases_sf"/>
</dbReference>
<evidence type="ECO:0000313" key="9">
    <source>
        <dbReference type="EMBL" id="HAS8538373.1"/>
    </source>
</evidence>
<keyword evidence="3 8" id="KW-0489">Methyltransferase</keyword>
<dbReference type="Proteomes" id="UP000863257">
    <property type="component" value="Unassembled WGS sequence"/>
</dbReference>
<dbReference type="InterPro" id="IPR012263">
    <property type="entry name" value="M_m6A_EcoRV"/>
</dbReference>
<dbReference type="Gene3D" id="1.10.1020.10">
    <property type="entry name" value="Adenine-specific Methyltransferase, Domain 2"/>
    <property type="match status" value="1"/>
</dbReference>